<dbReference type="Gene3D" id="3.30.565.10">
    <property type="entry name" value="Histidine kinase-like ATPase, C-terminal domain"/>
    <property type="match status" value="1"/>
</dbReference>
<dbReference type="SUPFAM" id="SSF55785">
    <property type="entry name" value="PYP-like sensor domain (PAS domain)"/>
    <property type="match status" value="2"/>
</dbReference>
<feature type="domain" description="PAC" evidence="12">
    <location>
        <begin position="469"/>
        <end position="521"/>
    </location>
</feature>
<feature type="transmembrane region" description="Helical" evidence="9">
    <location>
        <begin position="121"/>
        <end position="139"/>
    </location>
</feature>
<keyword evidence="9" id="KW-0812">Transmembrane</keyword>
<feature type="transmembrane region" description="Helical" evidence="9">
    <location>
        <begin position="50"/>
        <end position="74"/>
    </location>
</feature>
<dbReference type="PATRIC" id="fig|1121326.3.peg.2093"/>
<feature type="domain" description="PAS" evidence="11">
    <location>
        <begin position="287"/>
        <end position="331"/>
    </location>
</feature>
<protein>
    <recommendedName>
        <fullName evidence="2">histidine kinase</fullName>
        <ecNumber evidence="2">2.7.13.3</ecNumber>
    </recommendedName>
</protein>
<keyword evidence="8" id="KW-0902">Two-component regulatory system</keyword>
<dbReference type="CDD" id="cd00130">
    <property type="entry name" value="PAS"/>
    <property type="match status" value="1"/>
</dbReference>
<comment type="caution">
    <text evidence="13">The sequence shown here is derived from an EMBL/GenBank/DDBJ whole genome shotgun (WGS) entry which is preliminary data.</text>
</comment>
<dbReference type="SMART" id="SM00388">
    <property type="entry name" value="HisKA"/>
    <property type="match status" value="1"/>
</dbReference>
<evidence type="ECO:0000256" key="2">
    <source>
        <dbReference type="ARBA" id="ARBA00012438"/>
    </source>
</evidence>
<dbReference type="GO" id="GO:0005524">
    <property type="term" value="F:ATP binding"/>
    <property type="evidence" value="ECO:0007669"/>
    <property type="project" value="UniProtKB-KW"/>
</dbReference>
<dbReference type="SMART" id="SM00091">
    <property type="entry name" value="PAS"/>
    <property type="match status" value="2"/>
</dbReference>
<dbReference type="Pfam" id="PF02518">
    <property type="entry name" value="HATPase_c"/>
    <property type="match status" value="1"/>
</dbReference>
<evidence type="ECO:0000313" key="14">
    <source>
        <dbReference type="Proteomes" id="UP000076603"/>
    </source>
</evidence>
<dbReference type="EMBL" id="LWAE01000002">
    <property type="protein sequence ID" value="KZL92293.1"/>
    <property type="molecule type" value="Genomic_DNA"/>
</dbReference>
<evidence type="ECO:0000256" key="5">
    <source>
        <dbReference type="ARBA" id="ARBA00022741"/>
    </source>
</evidence>
<reference evidence="13 14" key="1">
    <citation type="submission" date="2016-04" db="EMBL/GenBank/DDBJ databases">
        <title>Genome sequence of Clostridium magnum DSM 2767.</title>
        <authorList>
            <person name="Poehlein A."/>
            <person name="Uhlig R."/>
            <person name="Fischer R."/>
            <person name="Bahl H."/>
            <person name="Daniel R."/>
        </authorList>
    </citation>
    <scope>NUCLEOTIDE SEQUENCE [LARGE SCALE GENOMIC DNA]</scope>
    <source>
        <strain evidence="13 14">DSM 2767</strain>
    </source>
</reference>
<dbReference type="InterPro" id="IPR036890">
    <property type="entry name" value="HATPase_C_sf"/>
</dbReference>
<comment type="catalytic activity">
    <reaction evidence="1">
        <text>ATP + protein L-histidine = ADP + protein N-phospho-L-histidine.</text>
        <dbReference type="EC" id="2.7.13.3"/>
    </reaction>
</comment>
<dbReference type="InterPro" id="IPR035965">
    <property type="entry name" value="PAS-like_dom_sf"/>
</dbReference>
<sequence>MLIDSIKVNSKSSMNSLIIRSLMVKFLTTLSLSFFISIFIHDVFIRYVDIYHTVLELVCVFIALSIFISVWHLYNRNPASCNILGFGFLAVAIFDSLHIFYHLKLNLTQDLYFDFSTKFWILGRATEAIGLLLSVQVTISKLKKWTKLFITLVLILGVCCFLFIYGDYLPILLINQGVTPVKVMLEYVIISLYVMSLYKVKDKINYKEVITYKYIFISLLMSVSYEVCFTLYTSVNSISWTFGHILKITSYYFLFKGIFISTIVYPYEQLEIEHGSLEKATKELKYTSETLSDLLDALPIAVKEYDVNGKIRYINKRFEELFQCNRRDLCGLTEEEFSHKFPSKILKNGKDTKNIVRIYKRMKRDTIKLSINSKQVRNGLLVFFSEVKKDQELENLHIQTETILEAVDSCILILDKNRKIVLCNKTVEEVLETNREDIIGINIDKLDELIKIKVEEPSDVTLKDNTRKQFYQVSLYSLKGNKKELILDSTPIKDVDGDIIGSISIGRDITEYKRKQQKLIQQEKLALLGQMGAEIVHETRNFLTTIKGRSQLIVAVTLKEDVKKHALKINEEVNEVNRIISEFLFLSKPRETELMEVSMLDVFQSIESMVKSSSLMKGIDVDFQLSKEERYVMCDEAELKQVILNICKNAVDAMADKTNAKLKVETGFQEVTNEMFIKITDNGVGISEENLKKIGTPFFTTKKSGTGLGLNVCYKIIKEHKGRVEIESTLGIGTIFSIRLPCIDDIDDEEIML</sequence>
<evidence type="ECO:0000256" key="1">
    <source>
        <dbReference type="ARBA" id="ARBA00000085"/>
    </source>
</evidence>
<keyword evidence="4 13" id="KW-0808">Transferase</keyword>
<evidence type="ECO:0000256" key="4">
    <source>
        <dbReference type="ARBA" id="ARBA00022679"/>
    </source>
</evidence>
<feature type="transmembrane region" description="Helical" evidence="9">
    <location>
        <begin position="178"/>
        <end position="198"/>
    </location>
</feature>
<dbReference type="InterPro" id="IPR005467">
    <property type="entry name" value="His_kinase_dom"/>
</dbReference>
<name>A0A162T6G2_9CLOT</name>
<dbReference type="SUPFAM" id="SSF47384">
    <property type="entry name" value="Homodimeric domain of signal transducing histidine kinase"/>
    <property type="match status" value="1"/>
</dbReference>
<dbReference type="InterPro" id="IPR003594">
    <property type="entry name" value="HATPase_dom"/>
</dbReference>
<evidence type="ECO:0000259" key="12">
    <source>
        <dbReference type="PROSITE" id="PS50113"/>
    </source>
</evidence>
<dbReference type="Pfam" id="PF17159">
    <property type="entry name" value="MASE3"/>
    <property type="match status" value="1"/>
</dbReference>
<keyword evidence="9" id="KW-0472">Membrane</keyword>
<feature type="domain" description="PAS" evidence="11">
    <location>
        <begin position="403"/>
        <end position="450"/>
    </location>
</feature>
<evidence type="ECO:0000259" key="10">
    <source>
        <dbReference type="PROSITE" id="PS50109"/>
    </source>
</evidence>
<dbReference type="InterPro" id="IPR033425">
    <property type="entry name" value="MASE3"/>
</dbReference>
<dbReference type="InterPro" id="IPR000700">
    <property type="entry name" value="PAS-assoc_C"/>
</dbReference>
<evidence type="ECO:0000313" key="13">
    <source>
        <dbReference type="EMBL" id="KZL92293.1"/>
    </source>
</evidence>
<dbReference type="GO" id="GO:0000155">
    <property type="term" value="F:phosphorelay sensor kinase activity"/>
    <property type="evidence" value="ECO:0007669"/>
    <property type="project" value="InterPro"/>
</dbReference>
<dbReference type="NCBIfam" id="TIGR00229">
    <property type="entry name" value="sensory_box"/>
    <property type="match status" value="1"/>
</dbReference>
<dbReference type="CDD" id="cd00082">
    <property type="entry name" value="HisKA"/>
    <property type="match status" value="1"/>
</dbReference>
<feature type="transmembrane region" description="Helical" evidence="9">
    <location>
        <begin position="210"/>
        <end position="232"/>
    </location>
</feature>
<evidence type="ECO:0000256" key="9">
    <source>
        <dbReference type="SAM" id="Phobius"/>
    </source>
</evidence>
<dbReference type="PRINTS" id="PR00344">
    <property type="entry name" value="BCTRLSENSOR"/>
</dbReference>
<evidence type="ECO:0000256" key="7">
    <source>
        <dbReference type="ARBA" id="ARBA00022840"/>
    </source>
</evidence>
<dbReference type="InterPro" id="IPR036097">
    <property type="entry name" value="HisK_dim/P_sf"/>
</dbReference>
<feature type="domain" description="Histidine kinase" evidence="10">
    <location>
        <begin position="534"/>
        <end position="744"/>
    </location>
</feature>
<dbReference type="AlphaFoldDB" id="A0A162T6G2"/>
<feature type="transmembrane region" description="Helical" evidence="9">
    <location>
        <begin position="81"/>
        <end position="101"/>
    </location>
</feature>
<dbReference type="SUPFAM" id="SSF55874">
    <property type="entry name" value="ATPase domain of HSP90 chaperone/DNA topoisomerase II/histidine kinase"/>
    <property type="match status" value="1"/>
</dbReference>
<dbReference type="InterPro" id="IPR004358">
    <property type="entry name" value="Sig_transdc_His_kin-like_C"/>
</dbReference>
<keyword evidence="14" id="KW-1185">Reference proteome</keyword>
<dbReference type="STRING" id="1121326.CLMAG_21020"/>
<keyword evidence="5" id="KW-0547">Nucleotide-binding</keyword>
<organism evidence="13 14">
    <name type="scientific">Clostridium magnum DSM 2767</name>
    <dbReference type="NCBI Taxonomy" id="1121326"/>
    <lineage>
        <taxon>Bacteria</taxon>
        <taxon>Bacillati</taxon>
        <taxon>Bacillota</taxon>
        <taxon>Clostridia</taxon>
        <taxon>Eubacteriales</taxon>
        <taxon>Clostridiaceae</taxon>
        <taxon>Clostridium</taxon>
    </lineage>
</organism>
<keyword evidence="9" id="KW-1133">Transmembrane helix</keyword>
<keyword evidence="7" id="KW-0067">ATP-binding</keyword>
<dbReference type="Gene3D" id="3.30.450.20">
    <property type="entry name" value="PAS domain"/>
    <property type="match status" value="2"/>
</dbReference>
<dbReference type="Pfam" id="PF13426">
    <property type="entry name" value="PAS_9"/>
    <property type="match status" value="1"/>
</dbReference>
<accession>A0A162T6G2</accession>
<evidence type="ECO:0000256" key="8">
    <source>
        <dbReference type="ARBA" id="ARBA00023012"/>
    </source>
</evidence>
<dbReference type="RefSeq" id="WP_082831868.1">
    <property type="nucleotide sequence ID" value="NZ_FQXL01000004.1"/>
</dbReference>
<dbReference type="PANTHER" id="PTHR43065">
    <property type="entry name" value="SENSOR HISTIDINE KINASE"/>
    <property type="match status" value="1"/>
</dbReference>
<gene>
    <name evidence="13" type="primary">kinA</name>
    <name evidence="13" type="ORF">CLMAG_21020</name>
</gene>
<evidence type="ECO:0000259" key="11">
    <source>
        <dbReference type="PROSITE" id="PS50112"/>
    </source>
</evidence>
<proteinExistence type="predicted"/>
<dbReference type="SMART" id="SM00387">
    <property type="entry name" value="HATPase_c"/>
    <property type="match status" value="1"/>
</dbReference>
<dbReference type="Proteomes" id="UP000076603">
    <property type="component" value="Unassembled WGS sequence"/>
</dbReference>
<feature type="transmembrane region" description="Helical" evidence="9">
    <location>
        <begin position="21"/>
        <end position="44"/>
    </location>
</feature>
<dbReference type="InterPro" id="IPR000014">
    <property type="entry name" value="PAS"/>
</dbReference>
<dbReference type="Pfam" id="PF00512">
    <property type="entry name" value="HisKA"/>
    <property type="match status" value="1"/>
</dbReference>
<dbReference type="EC" id="2.7.13.3" evidence="2"/>
<evidence type="ECO:0000256" key="3">
    <source>
        <dbReference type="ARBA" id="ARBA00022553"/>
    </source>
</evidence>
<dbReference type="OrthoDB" id="9784397at2"/>
<dbReference type="PROSITE" id="PS50109">
    <property type="entry name" value="HIS_KIN"/>
    <property type="match status" value="1"/>
</dbReference>
<dbReference type="Gene3D" id="1.10.287.130">
    <property type="match status" value="1"/>
</dbReference>
<keyword evidence="6 13" id="KW-0418">Kinase</keyword>
<evidence type="ECO:0000256" key="6">
    <source>
        <dbReference type="ARBA" id="ARBA00022777"/>
    </source>
</evidence>
<keyword evidence="3" id="KW-0597">Phosphoprotein</keyword>
<dbReference type="Pfam" id="PF13188">
    <property type="entry name" value="PAS_8"/>
    <property type="match status" value="1"/>
</dbReference>
<dbReference type="PROSITE" id="PS50112">
    <property type="entry name" value="PAS"/>
    <property type="match status" value="2"/>
</dbReference>
<dbReference type="InterPro" id="IPR003661">
    <property type="entry name" value="HisK_dim/P_dom"/>
</dbReference>
<dbReference type="PROSITE" id="PS50113">
    <property type="entry name" value="PAC"/>
    <property type="match status" value="1"/>
</dbReference>
<feature type="transmembrane region" description="Helical" evidence="9">
    <location>
        <begin position="148"/>
        <end position="166"/>
    </location>
</feature>
<dbReference type="PANTHER" id="PTHR43065:SF10">
    <property type="entry name" value="PEROXIDE STRESS-ACTIVATED HISTIDINE KINASE MAK3"/>
    <property type="match status" value="1"/>
</dbReference>